<organism evidence="1 2">
    <name type="scientific">Enterococcus phoeniculicola ATCC BAA-412</name>
    <dbReference type="NCBI Taxonomy" id="1158610"/>
    <lineage>
        <taxon>Bacteria</taxon>
        <taxon>Bacillati</taxon>
        <taxon>Bacillota</taxon>
        <taxon>Bacilli</taxon>
        <taxon>Lactobacillales</taxon>
        <taxon>Enterococcaceae</taxon>
        <taxon>Enterococcus</taxon>
    </lineage>
</organism>
<proteinExistence type="predicted"/>
<reference evidence="1 2" key="1">
    <citation type="submission" date="2013-02" db="EMBL/GenBank/DDBJ databases">
        <title>The Genome Sequence of Enterococcus phoeniculicola BAA-412.</title>
        <authorList>
            <consortium name="The Broad Institute Genome Sequencing Platform"/>
            <consortium name="The Broad Institute Genome Sequencing Center for Infectious Disease"/>
            <person name="Earl A.M."/>
            <person name="Gilmore M.S."/>
            <person name="Lebreton F."/>
            <person name="Walker B."/>
            <person name="Young S.K."/>
            <person name="Zeng Q."/>
            <person name="Gargeya S."/>
            <person name="Fitzgerald M."/>
            <person name="Haas B."/>
            <person name="Abouelleil A."/>
            <person name="Alvarado L."/>
            <person name="Arachchi H.M."/>
            <person name="Berlin A.M."/>
            <person name="Chapman S.B."/>
            <person name="Dewar J."/>
            <person name="Goldberg J."/>
            <person name="Griggs A."/>
            <person name="Gujja S."/>
            <person name="Hansen M."/>
            <person name="Howarth C."/>
            <person name="Imamovic A."/>
            <person name="Larimer J."/>
            <person name="McCowan C."/>
            <person name="Murphy C."/>
            <person name="Neiman D."/>
            <person name="Pearson M."/>
            <person name="Priest M."/>
            <person name="Roberts A."/>
            <person name="Saif S."/>
            <person name="Shea T."/>
            <person name="Sisk P."/>
            <person name="Sykes S."/>
            <person name="Wortman J."/>
            <person name="Nusbaum C."/>
            <person name="Birren B."/>
        </authorList>
    </citation>
    <scope>NUCLEOTIDE SEQUENCE [LARGE SCALE GENOMIC DNA]</scope>
    <source>
        <strain evidence="1 2">ATCC BAA-412</strain>
    </source>
</reference>
<evidence type="ECO:0000313" key="2">
    <source>
        <dbReference type="Proteomes" id="UP000013785"/>
    </source>
</evidence>
<accession>R3WJ80</accession>
<dbReference type="PATRIC" id="fig|1158610.3.peg.2259"/>
<gene>
    <name evidence="1" type="ORF">UC3_02283</name>
</gene>
<dbReference type="Proteomes" id="UP000013785">
    <property type="component" value="Unassembled WGS sequence"/>
</dbReference>
<dbReference type="HOGENOM" id="CLU_1692791_0_0_9"/>
<dbReference type="EMBL" id="AJAT01000017">
    <property type="protein sequence ID" value="EOL41935.1"/>
    <property type="molecule type" value="Genomic_DNA"/>
</dbReference>
<keyword evidence="2" id="KW-1185">Reference proteome</keyword>
<evidence type="ECO:0000313" key="1">
    <source>
        <dbReference type="EMBL" id="EOL41935.1"/>
    </source>
</evidence>
<comment type="caution">
    <text evidence="1">The sequence shown here is derived from an EMBL/GenBank/DDBJ whole genome shotgun (WGS) entry which is preliminary data.</text>
</comment>
<protein>
    <submittedName>
        <fullName evidence="1">Uncharacterized protein</fullName>
    </submittedName>
</protein>
<sequence>MELSFVELIQLTNTSLKTIENYKKRGFISEEPYSMEDILLVNKLYLLERLVLPVDDVPSGFLQEQEQLLKVSAFKRTLEKMYLYKLKKNTTMTFKQKERLKQSINHLLNQFTLEQVNALEKKDSGILSYFETLYVESFTKSKRWQKLRKQSYFID</sequence>
<name>R3WJ80_9ENTE</name>
<dbReference type="AlphaFoldDB" id="R3WJ80"/>